<comment type="caution">
    <text evidence="3">The sequence shown here is derived from an EMBL/GenBank/DDBJ whole genome shotgun (WGS) entry which is preliminary data.</text>
</comment>
<dbReference type="InterPro" id="IPR051532">
    <property type="entry name" value="Ester_Hydrolysis_Enzymes"/>
</dbReference>
<dbReference type="Proteomes" id="UP001600888">
    <property type="component" value="Unassembled WGS sequence"/>
</dbReference>
<gene>
    <name evidence="3" type="ORF">FJTKL_03494</name>
</gene>
<feature type="chain" id="PRO_5046894786" description="SGNH hydrolase-type esterase domain-containing protein" evidence="1">
    <location>
        <begin position="19"/>
        <end position="164"/>
    </location>
</feature>
<keyword evidence="1" id="KW-0732">Signal</keyword>
<accession>A0ABR4F2C4</accession>
<dbReference type="InterPro" id="IPR036514">
    <property type="entry name" value="SGNH_hydro_sf"/>
</dbReference>
<keyword evidence="4" id="KW-1185">Reference proteome</keyword>
<evidence type="ECO:0000313" key="3">
    <source>
        <dbReference type="EMBL" id="KAL2288843.1"/>
    </source>
</evidence>
<dbReference type="EMBL" id="JBAWTH010000015">
    <property type="protein sequence ID" value="KAL2288843.1"/>
    <property type="molecule type" value="Genomic_DNA"/>
</dbReference>
<dbReference type="SUPFAM" id="SSF52266">
    <property type="entry name" value="SGNH hydrolase"/>
    <property type="match status" value="1"/>
</dbReference>
<organism evidence="3 4">
    <name type="scientific">Diaporthe vaccinii</name>
    <dbReference type="NCBI Taxonomy" id="105482"/>
    <lineage>
        <taxon>Eukaryota</taxon>
        <taxon>Fungi</taxon>
        <taxon>Dikarya</taxon>
        <taxon>Ascomycota</taxon>
        <taxon>Pezizomycotina</taxon>
        <taxon>Sordariomycetes</taxon>
        <taxon>Sordariomycetidae</taxon>
        <taxon>Diaporthales</taxon>
        <taxon>Diaporthaceae</taxon>
        <taxon>Diaporthe</taxon>
        <taxon>Diaporthe eres species complex</taxon>
    </lineage>
</organism>
<proteinExistence type="predicted"/>
<evidence type="ECO:0000256" key="1">
    <source>
        <dbReference type="SAM" id="SignalP"/>
    </source>
</evidence>
<name>A0ABR4F2C4_9PEZI</name>
<protein>
    <recommendedName>
        <fullName evidence="2">SGNH hydrolase-type esterase domain-containing protein</fullName>
    </recommendedName>
</protein>
<dbReference type="PANTHER" id="PTHR30383:SF2">
    <property type="entry name" value="CELLULOSE-BINDING PROTEIN"/>
    <property type="match status" value="1"/>
</dbReference>
<dbReference type="InterPro" id="IPR013830">
    <property type="entry name" value="SGNH_hydro"/>
</dbReference>
<dbReference type="PANTHER" id="PTHR30383">
    <property type="entry name" value="THIOESTERASE 1/PROTEASE 1/LYSOPHOSPHOLIPASE L1"/>
    <property type="match status" value="1"/>
</dbReference>
<sequence length="164" mass="18348">MQLFKILISLGLVANAVAENKIKIMLLGDSITELTCWRAMVWDVLVQEDLRYDVLFVGSKTSNARNCRARSGTFDLHHEGHHGILSINVANHYLEGWLASSKPDIVQIMLGTKDVSLGRPTSDIIDSYTEIIDLIRASNPRAKILVCDHFGNSRVFREIIDDVA</sequence>
<dbReference type="Gene3D" id="3.40.50.1110">
    <property type="entry name" value="SGNH hydrolase"/>
    <property type="match status" value="1"/>
</dbReference>
<evidence type="ECO:0000313" key="4">
    <source>
        <dbReference type="Proteomes" id="UP001600888"/>
    </source>
</evidence>
<dbReference type="Pfam" id="PF13472">
    <property type="entry name" value="Lipase_GDSL_2"/>
    <property type="match status" value="1"/>
</dbReference>
<evidence type="ECO:0000259" key="2">
    <source>
        <dbReference type="Pfam" id="PF13472"/>
    </source>
</evidence>
<feature type="signal peptide" evidence="1">
    <location>
        <begin position="1"/>
        <end position="18"/>
    </location>
</feature>
<reference evidence="3 4" key="1">
    <citation type="submission" date="2024-03" db="EMBL/GenBank/DDBJ databases">
        <title>A high-quality draft genome sequence of Diaporthe vaccinii, a causative agent of upright dieback and viscid rot disease in cranberry plants.</title>
        <authorList>
            <person name="Sarrasin M."/>
            <person name="Lang B.F."/>
            <person name="Burger G."/>
        </authorList>
    </citation>
    <scope>NUCLEOTIDE SEQUENCE [LARGE SCALE GENOMIC DNA]</scope>
    <source>
        <strain evidence="3 4">IS7</strain>
    </source>
</reference>
<feature type="domain" description="SGNH hydrolase-type esterase" evidence="2">
    <location>
        <begin position="26"/>
        <end position="150"/>
    </location>
</feature>